<protein>
    <recommendedName>
        <fullName evidence="3">Lipoprotein</fullName>
    </recommendedName>
</protein>
<dbReference type="PROSITE" id="PS51257">
    <property type="entry name" value="PROKAR_LIPOPROTEIN"/>
    <property type="match status" value="1"/>
</dbReference>
<dbReference type="Proteomes" id="UP001139474">
    <property type="component" value="Unassembled WGS sequence"/>
</dbReference>
<dbReference type="EMBL" id="JAMZDE010000005">
    <property type="protein sequence ID" value="MCP1338822.1"/>
    <property type="molecule type" value="Genomic_DNA"/>
</dbReference>
<proteinExistence type="predicted"/>
<gene>
    <name evidence="1" type="ORF">NJR55_04385</name>
</gene>
<name>A0A9X2FUH2_9GAMM</name>
<organism evidence="1 2">
    <name type="scientific">Idiomarina rhizosphaerae</name>
    <dbReference type="NCBI Taxonomy" id="2961572"/>
    <lineage>
        <taxon>Bacteria</taxon>
        <taxon>Pseudomonadati</taxon>
        <taxon>Pseudomonadota</taxon>
        <taxon>Gammaproteobacteria</taxon>
        <taxon>Alteromonadales</taxon>
        <taxon>Idiomarinaceae</taxon>
        <taxon>Idiomarina</taxon>
    </lineage>
</organism>
<dbReference type="RefSeq" id="WP_253618181.1">
    <property type="nucleotide sequence ID" value="NZ_JAMZDE010000005.1"/>
</dbReference>
<dbReference type="AlphaFoldDB" id="A0A9X2FUH2"/>
<evidence type="ECO:0008006" key="3">
    <source>
        <dbReference type="Google" id="ProtNLM"/>
    </source>
</evidence>
<keyword evidence="2" id="KW-1185">Reference proteome</keyword>
<sequence>MKEIIIIAVLFLLVGCSSPTVFLTTERLPQKERQELISALSENGFKVKATSGVMVPEEFPDVVVATNPANESPEFFAKLEQVIQQQNLEPVTYQKFYQQKHYYKGRNVGLYVRGNAPDLRLPPVLRGNHQTCNNQRMILEFNNNKRVNIDVEKEEITSYKGSYQSILPDTIHANFDRLESPVTLRLSKVSVETYAGMKSADKIVITKSDNKVLPENCEFMIIHY</sequence>
<accession>A0A9X2FUH2</accession>
<evidence type="ECO:0000313" key="2">
    <source>
        <dbReference type="Proteomes" id="UP001139474"/>
    </source>
</evidence>
<evidence type="ECO:0000313" key="1">
    <source>
        <dbReference type="EMBL" id="MCP1338822.1"/>
    </source>
</evidence>
<comment type="caution">
    <text evidence="1">The sequence shown here is derived from an EMBL/GenBank/DDBJ whole genome shotgun (WGS) entry which is preliminary data.</text>
</comment>
<reference evidence="1" key="1">
    <citation type="submission" date="2022-06" db="EMBL/GenBank/DDBJ databases">
        <title>Idiomarina rhizosphaerae M1R2S28.</title>
        <authorList>
            <person name="Sun J.-Q."/>
            <person name="Li L.-F."/>
        </authorList>
    </citation>
    <scope>NUCLEOTIDE SEQUENCE</scope>
    <source>
        <strain evidence="1">M1R2S28</strain>
    </source>
</reference>